<dbReference type="InterPro" id="IPR029058">
    <property type="entry name" value="AB_hydrolase_fold"/>
</dbReference>
<name>A0A2G1QQF8_9HYPH</name>
<evidence type="ECO:0000259" key="1">
    <source>
        <dbReference type="Pfam" id="PF00561"/>
    </source>
</evidence>
<dbReference type="GO" id="GO:0016020">
    <property type="term" value="C:membrane"/>
    <property type="evidence" value="ECO:0007669"/>
    <property type="project" value="TreeGrafter"/>
</dbReference>
<dbReference type="InterPro" id="IPR000639">
    <property type="entry name" value="Epox_hydrolase-like"/>
</dbReference>
<protein>
    <submittedName>
        <fullName evidence="2">Alpha/beta hydrolase</fullName>
    </submittedName>
</protein>
<gene>
    <name evidence="2" type="ORF">CSC94_07100</name>
</gene>
<dbReference type="Gene3D" id="3.40.50.1820">
    <property type="entry name" value="alpha/beta hydrolase"/>
    <property type="match status" value="1"/>
</dbReference>
<dbReference type="SUPFAM" id="SSF53474">
    <property type="entry name" value="alpha/beta-Hydrolases"/>
    <property type="match status" value="1"/>
</dbReference>
<dbReference type="AlphaFoldDB" id="A0A2G1QQF8"/>
<dbReference type="PANTHER" id="PTHR43798">
    <property type="entry name" value="MONOACYLGLYCEROL LIPASE"/>
    <property type="match status" value="1"/>
</dbReference>
<accession>A0A2G1QQF8</accession>
<dbReference type="EMBL" id="PDVP01000003">
    <property type="protein sequence ID" value="PHP67468.1"/>
    <property type="molecule type" value="Genomic_DNA"/>
</dbReference>
<dbReference type="RefSeq" id="WP_099305376.1">
    <property type="nucleotide sequence ID" value="NZ_PDVP01000003.1"/>
</dbReference>
<dbReference type="Pfam" id="PF00561">
    <property type="entry name" value="Abhydrolase_1"/>
    <property type="match status" value="1"/>
</dbReference>
<dbReference type="GO" id="GO:0016787">
    <property type="term" value="F:hydrolase activity"/>
    <property type="evidence" value="ECO:0007669"/>
    <property type="project" value="UniProtKB-KW"/>
</dbReference>
<comment type="caution">
    <text evidence="2">The sequence shown here is derived from an EMBL/GenBank/DDBJ whole genome shotgun (WGS) entry which is preliminary data.</text>
</comment>
<dbReference type="PRINTS" id="PR00111">
    <property type="entry name" value="ABHYDROLASE"/>
</dbReference>
<dbReference type="PRINTS" id="PR00412">
    <property type="entry name" value="EPOXHYDRLASE"/>
</dbReference>
<evidence type="ECO:0000313" key="2">
    <source>
        <dbReference type="EMBL" id="PHP67468.1"/>
    </source>
</evidence>
<keyword evidence="2" id="KW-0378">Hydrolase</keyword>
<dbReference type="Proteomes" id="UP000221168">
    <property type="component" value="Unassembled WGS sequence"/>
</dbReference>
<dbReference type="InterPro" id="IPR000073">
    <property type="entry name" value="AB_hydrolase_1"/>
</dbReference>
<proteinExistence type="predicted"/>
<dbReference type="OrthoDB" id="9812774at2"/>
<keyword evidence="3" id="KW-1185">Reference proteome</keyword>
<reference evidence="2 3" key="1">
    <citation type="submission" date="2017-10" db="EMBL/GenBank/DDBJ databases">
        <title>Sedimentibacterium mangrovi gen. nov., sp. nov., a novel member of family Phyllobacteriacea isolated from mangrove sediment.</title>
        <authorList>
            <person name="Liao H."/>
            <person name="Tian Y."/>
        </authorList>
    </citation>
    <scope>NUCLEOTIDE SEQUENCE [LARGE SCALE GENOMIC DNA]</scope>
    <source>
        <strain evidence="2 3">X9-2-2</strain>
    </source>
</reference>
<evidence type="ECO:0000313" key="3">
    <source>
        <dbReference type="Proteomes" id="UP000221168"/>
    </source>
</evidence>
<dbReference type="PANTHER" id="PTHR43798:SF33">
    <property type="entry name" value="HYDROLASE, PUTATIVE (AFU_ORTHOLOGUE AFUA_2G14860)-RELATED"/>
    <property type="match status" value="1"/>
</dbReference>
<dbReference type="InterPro" id="IPR050266">
    <property type="entry name" value="AB_hydrolase_sf"/>
</dbReference>
<feature type="domain" description="AB hydrolase-1" evidence="1">
    <location>
        <begin position="26"/>
        <end position="272"/>
    </location>
</feature>
<sequence>MYEGFRHGRHQTGMANIAYVTGGEGPPLLLLHGFPQTKAMWAKIAPRLAERFTVVAADLRGYGDSSKPGNGPDSGNYCFRAMADDMVSLMRSLGHETFHLVGHDRGGRTAHRLTLDHPDAVRTLTVMDIIPTRTVFAEGGPKTAHAYYHWFFLSQPHPFPETLIGHDPDLFFENCLSGWGPDGIAAFDTGQLAEYRRCWRDPEAIRAMCADYRAAWLVDWPMDEAERDRRVTCPVQVLYGSEGLMARQFDVPAEWRRCCDHVTGHGMPGGHFFPDTAPDQTASAILDFLAA</sequence>
<organism evidence="2 3">
    <name type="scientific">Zhengella mangrovi</name>
    <dbReference type="NCBI Taxonomy" id="1982044"/>
    <lineage>
        <taxon>Bacteria</taxon>
        <taxon>Pseudomonadati</taxon>
        <taxon>Pseudomonadota</taxon>
        <taxon>Alphaproteobacteria</taxon>
        <taxon>Hyphomicrobiales</taxon>
        <taxon>Notoacmeibacteraceae</taxon>
        <taxon>Zhengella</taxon>
    </lineage>
</organism>